<comment type="caution">
    <text evidence="3">The sequence shown here is derived from an EMBL/GenBank/DDBJ whole genome shotgun (WGS) entry which is preliminary data.</text>
</comment>
<dbReference type="PANTHER" id="PTHR11895:SF7">
    <property type="entry name" value="GLUTAMYL-TRNA(GLN) AMIDOTRANSFERASE SUBUNIT A, MITOCHONDRIAL"/>
    <property type="match status" value="1"/>
</dbReference>
<comment type="similarity">
    <text evidence="1">Belongs to the amidase family.</text>
</comment>
<dbReference type="PANTHER" id="PTHR11895">
    <property type="entry name" value="TRANSAMIDASE"/>
    <property type="match status" value="1"/>
</dbReference>
<evidence type="ECO:0000259" key="2">
    <source>
        <dbReference type="Pfam" id="PF01425"/>
    </source>
</evidence>
<evidence type="ECO:0000313" key="3">
    <source>
        <dbReference type="EMBL" id="MFD1233409.1"/>
    </source>
</evidence>
<name>A0ABW3VE46_9PSEU</name>
<dbReference type="SUPFAM" id="SSF75304">
    <property type="entry name" value="Amidase signature (AS) enzymes"/>
    <property type="match status" value="1"/>
</dbReference>
<dbReference type="EMBL" id="JBHTMB010000061">
    <property type="protein sequence ID" value="MFD1233409.1"/>
    <property type="molecule type" value="Genomic_DNA"/>
</dbReference>
<protein>
    <submittedName>
        <fullName evidence="3">Amidase family protein</fullName>
    </submittedName>
</protein>
<sequence>MASALSDRAGPDMSGLAGAPAATIAARVRDGDATAADVADAHLTRAADVDRRVGAFHATGFAGIDPDRVRAEATGIDARPDRFALPLAGVPVAVEDDVALAGLVTGHGCGASGEPARRDDTLVRRLRAAGAIVLGRTRTAELGVCGFTRKAPGAGGPVDIALPPSNPCGAGAAAVAAGMAALALGRDGGGSVRLAAAYCGLVGLKPGPGVLPLPGAASQRWFGLAETGLLARTPADAALMFEALSGTTIGDLDAVGIPRRVAVSVRSPAGRGRLDPDHHDAVRKAARRFAELGVATVDTDPPYPSGLAREWSRRWRAGVAQEAADVGLDADVLGRRTSGVVRRGRRELRRDRIGSGVATAWRDRMAGWLDGGRYDVLVLPAVGSTTATMRGTRPVPVPYTQAWNLAGLPALVVPVRWGATRVPVQLVGRPGSEPLLLATAACLL</sequence>
<evidence type="ECO:0000256" key="1">
    <source>
        <dbReference type="ARBA" id="ARBA00009199"/>
    </source>
</evidence>
<dbReference type="InterPro" id="IPR023631">
    <property type="entry name" value="Amidase_dom"/>
</dbReference>
<dbReference type="Pfam" id="PF01425">
    <property type="entry name" value="Amidase"/>
    <property type="match status" value="1"/>
</dbReference>
<feature type="domain" description="Amidase" evidence="2">
    <location>
        <begin position="41"/>
        <end position="437"/>
    </location>
</feature>
<dbReference type="Gene3D" id="3.90.1300.10">
    <property type="entry name" value="Amidase signature (AS) domain"/>
    <property type="match status" value="1"/>
</dbReference>
<reference evidence="4" key="1">
    <citation type="journal article" date="2019" name="Int. J. Syst. Evol. Microbiol.">
        <title>The Global Catalogue of Microorganisms (GCM) 10K type strain sequencing project: providing services to taxonomists for standard genome sequencing and annotation.</title>
        <authorList>
            <consortium name="The Broad Institute Genomics Platform"/>
            <consortium name="The Broad Institute Genome Sequencing Center for Infectious Disease"/>
            <person name="Wu L."/>
            <person name="Ma J."/>
        </authorList>
    </citation>
    <scope>NUCLEOTIDE SEQUENCE [LARGE SCALE GENOMIC DNA]</scope>
    <source>
        <strain evidence="4">CCUG 49018</strain>
    </source>
</reference>
<gene>
    <name evidence="3" type="ORF">ACFQ34_08960</name>
</gene>
<evidence type="ECO:0000313" key="4">
    <source>
        <dbReference type="Proteomes" id="UP001597182"/>
    </source>
</evidence>
<dbReference type="InterPro" id="IPR036928">
    <property type="entry name" value="AS_sf"/>
</dbReference>
<dbReference type="RefSeq" id="WP_013673708.1">
    <property type="nucleotide sequence ID" value="NZ_BAABKS010000087.1"/>
</dbReference>
<accession>A0ABW3VE46</accession>
<dbReference type="InterPro" id="IPR000120">
    <property type="entry name" value="Amidase"/>
</dbReference>
<dbReference type="Proteomes" id="UP001597182">
    <property type="component" value="Unassembled WGS sequence"/>
</dbReference>
<keyword evidence="4" id="KW-1185">Reference proteome</keyword>
<organism evidence="3 4">
    <name type="scientific">Pseudonocardia benzenivorans</name>
    <dbReference type="NCBI Taxonomy" id="228005"/>
    <lineage>
        <taxon>Bacteria</taxon>
        <taxon>Bacillati</taxon>
        <taxon>Actinomycetota</taxon>
        <taxon>Actinomycetes</taxon>
        <taxon>Pseudonocardiales</taxon>
        <taxon>Pseudonocardiaceae</taxon>
        <taxon>Pseudonocardia</taxon>
    </lineage>
</organism>
<proteinExistence type="inferred from homology"/>